<evidence type="ECO:0000313" key="1">
    <source>
        <dbReference type="EMBL" id="KAF2627263.1"/>
    </source>
</evidence>
<protein>
    <submittedName>
        <fullName evidence="1">Alpha/beta-hydrolase</fullName>
    </submittedName>
</protein>
<sequence>MPPSTVLFIPGSFTLPTAFDPIITALSTHNISARALHLPSIGLAPNTGRSGPPPSMYSDASFIAAEVQKEIDQGRDVTLIAHSYGGVPATESLKGLGKSEREAQAKKGGVVRLGYISALVPRVGVAAGEVMAGVPEESNLTGALGVDENGWLYPNPPSKCAALLLSDLPQKEAESAMEGLARQSSVSFGGALTYPGYKNVPVSYLVCEDDQAVPVELQREEIAMVEQESGKLVDVKTIKTGHCPHITAPDKVVEWVLSISS</sequence>
<dbReference type="EMBL" id="MU006717">
    <property type="protein sequence ID" value="KAF2627263.1"/>
    <property type="molecule type" value="Genomic_DNA"/>
</dbReference>
<organism evidence="1 2">
    <name type="scientific">Macroventuria anomochaeta</name>
    <dbReference type="NCBI Taxonomy" id="301207"/>
    <lineage>
        <taxon>Eukaryota</taxon>
        <taxon>Fungi</taxon>
        <taxon>Dikarya</taxon>
        <taxon>Ascomycota</taxon>
        <taxon>Pezizomycotina</taxon>
        <taxon>Dothideomycetes</taxon>
        <taxon>Pleosporomycetidae</taxon>
        <taxon>Pleosporales</taxon>
        <taxon>Pleosporineae</taxon>
        <taxon>Didymellaceae</taxon>
        <taxon>Macroventuria</taxon>
    </lineage>
</organism>
<keyword evidence="2" id="KW-1185">Reference proteome</keyword>
<comment type="caution">
    <text evidence="1">The sequence shown here is derived from an EMBL/GenBank/DDBJ whole genome shotgun (WGS) entry which is preliminary data.</text>
</comment>
<dbReference type="Proteomes" id="UP000799754">
    <property type="component" value="Unassembled WGS sequence"/>
</dbReference>
<proteinExistence type="predicted"/>
<accession>A0ACB6S1I9</accession>
<evidence type="ECO:0000313" key="2">
    <source>
        <dbReference type="Proteomes" id="UP000799754"/>
    </source>
</evidence>
<gene>
    <name evidence="1" type="ORF">BU25DRAFT_410879</name>
</gene>
<name>A0ACB6S1I9_9PLEO</name>
<reference evidence="1" key="1">
    <citation type="journal article" date="2020" name="Stud. Mycol.">
        <title>101 Dothideomycetes genomes: a test case for predicting lifestyles and emergence of pathogens.</title>
        <authorList>
            <person name="Haridas S."/>
            <person name="Albert R."/>
            <person name="Binder M."/>
            <person name="Bloem J."/>
            <person name="Labutti K."/>
            <person name="Salamov A."/>
            <person name="Andreopoulos B."/>
            <person name="Baker S."/>
            <person name="Barry K."/>
            <person name="Bills G."/>
            <person name="Bluhm B."/>
            <person name="Cannon C."/>
            <person name="Castanera R."/>
            <person name="Culley D."/>
            <person name="Daum C."/>
            <person name="Ezra D."/>
            <person name="Gonzalez J."/>
            <person name="Henrissat B."/>
            <person name="Kuo A."/>
            <person name="Liang C."/>
            <person name="Lipzen A."/>
            <person name="Lutzoni F."/>
            <person name="Magnuson J."/>
            <person name="Mondo S."/>
            <person name="Nolan M."/>
            <person name="Ohm R."/>
            <person name="Pangilinan J."/>
            <person name="Park H.-J."/>
            <person name="Ramirez L."/>
            <person name="Alfaro M."/>
            <person name="Sun H."/>
            <person name="Tritt A."/>
            <person name="Yoshinaga Y."/>
            <person name="Zwiers L.-H."/>
            <person name="Turgeon B."/>
            <person name="Goodwin S."/>
            <person name="Spatafora J."/>
            <person name="Crous P."/>
            <person name="Grigoriev I."/>
        </authorList>
    </citation>
    <scope>NUCLEOTIDE SEQUENCE</scope>
    <source>
        <strain evidence="1">CBS 525.71</strain>
    </source>
</reference>